<reference evidence="14" key="1">
    <citation type="submission" date="2025-08" db="UniProtKB">
        <authorList>
            <consortium name="RefSeq"/>
        </authorList>
    </citation>
    <scope>IDENTIFICATION</scope>
</reference>
<dbReference type="Pfam" id="PF15065">
    <property type="entry name" value="NCU-G1"/>
    <property type="match status" value="1"/>
</dbReference>
<name>A0A8B7YT44_ACAPL</name>
<keyword evidence="13" id="KW-1185">Reference proteome</keyword>
<keyword evidence="3 12" id="KW-0732">Signal</keyword>
<dbReference type="PANTHER" id="PTHR31981">
    <property type="entry name" value="GLYCOSYLATED LYSOSOMAL MEMBRANE PROTEIN"/>
    <property type="match status" value="1"/>
</dbReference>
<keyword evidence="2 11" id="KW-0812">Transmembrane</keyword>
<evidence type="ECO:0000256" key="6">
    <source>
        <dbReference type="ARBA" id="ARBA00023180"/>
    </source>
</evidence>
<evidence type="ECO:0000313" key="14">
    <source>
        <dbReference type="RefSeq" id="XP_022095872.1"/>
    </source>
</evidence>
<feature type="signal peptide" evidence="12">
    <location>
        <begin position="1"/>
        <end position="25"/>
    </location>
</feature>
<evidence type="ECO:0000256" key="2">
    <source>
        <dbReference type="ARBA" id="ARBA00022692"/>
    </source>
</evidence>
<comment type="subcellular location">
    <subcellularLocation>
        <location evidence="9">Lysosome membrane</location>
        <topology evidence="9">Single-pass type I membrane protein</topology>
        <orientation evidence="9">Lumenal side</orientation>
    </subcellularLocation>
</comment>
<feature type="transmembrane region" description="Helical" evidence="11">
    <location>
        <begin position="365"/>
        <end position="389"/>
    </location>
</feature>
<dbReference type="GeneID" id="110982042"/>
<feature type="chain" id="PRO_5034782333" evidence="12">
    <location>
        <begin position="26"/>
        <end position="404"/>
    </location>
</feature>
<evidence type="ECO:0000256" key="11">
    <source>
        <dbReference type="SAM" id="Phobius"/>
    </source>
</evidence>
<evidence type="ECO:0000256" key="5">
    <source>
        <dbReference type="ARBA" id="ARBA00023136"/>
    </source>
</evidence>
<evidence type="ECO:0000256" key="4">
    <source>
        <dbReference type="ARBA" id="ARBA00022989"/>
    </source>
</evidence>
<sequence length="404" mass="44610">MALWVKRGTPLVFCILLALLAKGLAADRKLSITYNEQCDIPECMGSHLDNQPNLVHVTGTGDNDTVHFLWSSIGTPTFLLARTTHEAQLVVNWAALLQDTTTGSISFKPADSVLYSSALMFTKLIEYNDTEDDGMMKSKDVLVPTVLNGLQWQNTTINQTEFSAMFNTSLGELGDYGTIAMKLTAFSDSGRLTSLPHLPHTENSTQLDLTMQNLTSNYVNTRFALEMMVVGSSNGSGGVELKQDTTIDDQYTPGTFSVLNLKLPNSPEGSYLQWKPVSYVLTERTMENARHVYQYNLDTKRDQIKMPNASIAHAFFSAAEMVQVGAVNISFGITKDGFFKKTNYTSWSASFGYGKPPEEYMTLTVYIVISVGLGLPLIIVVFGGTGVCISKHRQKKRNRSLLTN</sequence>
<evidence type="ECO:0000256" key="9">
    <source>
        <dbReference type="ARBA" id="ARBA00024189"/>
    </source>
</evidence>
<keyword evidence="7" id="KW-0458">Lysosome</keyword>
<dbReference type="AlphaFoldDB" id="A0A8B7YT44"/>
<evidence type="ECO:0000256" key="8">
    <source>
        <dbReference type="ARBA" id="ARBA00024176"/>
    </source>
</evidence>
<accession>A0A8B7YT44</accession>
<keyword evidence="6" id="KW-0325">Glycoprotein</keyword>
<keyword evidence="4 11" id="KW-1133">Transmembrane helix</keyword>
<evidence type="ECO:0000256" key="1">
    <source>
        <dbReference type="ARBA" id="ARBA00010599"/>
    </source>
</evidence>
<gene>
    <name evidence="14" type="primary">LOC110982042</name>
</gene>
<dbReference type="KEGG" id="aplc:110982042"/>
<comment type="subunit">
    <text evidence="10">Interacts (via lumenal domain) with lysosomal protein MFSD1; the interaction starts while both proteins are still in the endoplasmic reticulum and is required for stabilization of MFSD1 in lysosomes but has no direct effect on its targeting to lysosomes or transporter activity.</text>
</comment>
<dbReference type="PANTHER" id="PTHR31981:SF1">
    <property type="entry name" value="GLYCOSYLATED LYSOSOMAL MEMBRANE PROTEIN"/>
    <property type="match status" value="1"/>
</dbReference>
<comment type="similarity">
    <text evidence="1">Belongs to the GLMP family.</text>
</comment>
<organism evidence="13 14">
    <name type="scientific">Acanthaster planci</name>
    <name type="common">Crown-of-thorns starfish</name>
    <dbReference type="NCBI Taxonomy" id="133434"/>
    <lineage>
        <taxon>Eukaryota</taxon>
        <taxon>Metazoa</taxon>
        <taxon>Echinodermata</taxon>
        <taxon>Eleutherozoa</taxon>
        <taxon>Asterozoa</taxon>
        <taxon>Asteroidea</taxon>
        <taxon>Valvatacea</taxon>
        <taxon>Valvatida</taxon>
        <taxon>Acanthasteridae</taxon>
        <taxon>Acanthaster</taxon>
    </lineage>
</organism>
<evidence type="ECO:0000256" key="3">
    <source>
        <dbReference type="ARBA" id="ARBA00022729"/>
    </source>
</evidence>
<dbReference type="OMA" id="TLHYLWD"/>
<dbReference type="RefSeq" id="XP_022095872.1">
    <property type="nucleotide sequence ID" value="XM_022240180.1"/>
</dbReference>
<comment type="function">
    <text evidence="8">Required to protect lysosomal transporter MFSD1 from lysosomal proteolysis and for MFSD1 lysosomal localization.</text>
</comment>
<dbReference type="Proteomes" id="UP000694845">
    <property type="component" value="Unplaced"/>
</dbReference>
<dbReference type="InterPro" id="IPR029382">
    <property type="entry name" value="NCU-G1"/>
</dbReference>
<evidence type="ECO:0000256" key="10">
    <source>
        <dbReference type="ARBA" id="ARBA00044960"/>
    </source>
</evidence>
<proteinExistence type="inferred from homology"/>
<protein>
    <submittedName>
        <fullName evidence="14">Glycosylated lysosomal membrane protein A-like</fullName>
    </submittedName>
</protein>
<keyword evidence="5 11" id="KW-0472">Membrane</keyword>
<dbReference type="OrthoDB" id="6264340at2759"/>
<dbReference type="CTD" id="112770"/>
<evidence type="ECO:0000313" key="13">
    <source>
        <dbReference type="Proteomes" id="UP000694845"/>
    </source>
</evidence>
<dbReference type="GO" id="GO:0005765">
    <property type="term" value="C:lysosomal membrane"/>
    <property type="evidence" value="ECO:0007669"/>
    <property type="project" value="UniProtKB-SubCell"/>
</dbReference>
<evidence type="ECO:0000256" key="12">
    <source>
        <dbReference type="SAM" id="SignalP"/>
    </source>
</evidence>
<evidence type="ECO:0000256" key="7">
    <source>
        <dbReference type="ARBA" id="ARBA00023228"/>
    </source>
</evidence>